<dbReference type="RefSeq" id="WP_136427287.1">
    <property type="nucleotide sequence ID" value="NZ_SSSM01000004.1"/>
</dbReference>
<dbReference type="GO" id="GO:0005886">
    <property type="term" value="C:plasma membrane"/>
    <property type="evidence" value="ECO:0007669"/>
    <property type="project" value="UniProtKB-SubCell"/>
</dbReference>
<evidence type="ECO:0000256" key="6">
    <source>
        <dbReference type="SAM" id="MobiDB-lite"/>
    </source>
</evidence>
<protein>
    <submittedName>
        <fullName evidence="8">YihY/virulence factor BrkB family protein</fullName>
    </submittedName>
</protein>
<keyword evidence="2" id="KW-1003">Cell membrane</keyword>
<evidence type="ECO:0000313" key="9">
    <source>
        <dbReference type="Proteomes" id="UP000309133"/>
    </source>
</evidence>
<feature type="transmembrane region" description="Helical" evidence="7">
    <location>
        <begin position="68"/>
        <end position="88"/>
    </location>
</feature>
<keyword evidence="3 7" id="KW-0812">Transmembrane</keyword>
<evidence type="ECO:0000256" key="4">
    <source>
        <dbReference type="ARBA" id="ARBA00022989"/>
    </source>
</evidence>
<keyword evidence="5 7" id="KW-0472">Membrane</keyword>
<feature type="transmembrane region" description="Helical" evidence="7">
    <location>
        <begin position="253"/>
        <end position="272"/>
    </location>
</feature>
<dbReference type="PANTHER" id="PTHR30213:SF1">
    <property type="entry name" value="INNER MEMBRANE PROTEIN YHJD"/>
    <property type="match status" value="1"/>
</dbReference>
<comment type="caution">
    <text evidence="8">The sequence shown here is derived from an EMBL/GenBank/DDBJ whole genome shotgun (WGS) entry which is preliminary data.</text>
</comment>
<accession>A0A4S4FLC0</accession>
<comment type="subcellular location">
    <subcellularLocation>
        <location evidence="1">Cell membrane</location>
        <topology evidence="1">Multi-pass membrane protein</topology>
    </subcellularLocation>
</comment>
<feature type="region of interest" description="Disordered" evidence="6">
    <location>
        <begin position="1"/>
        <end position="25"/>
    </location>
</feature>
<name>A0A4S4FLC0_9MICO</name>
<dbReference type="OrthoDB" id="3229302at2"/>
<keyword evidence="9" id="KW-1185">Reference proteome</keyword>
<proteinExistence type="predicted"/>
<evidence type="ECO:0000313" key="8">
    <source>
        <dbReference type="EMBL" id="THG30874.1"/>
    </source>
</evidence>
<gene>
    <name evidence="8" type="ORF">E6C64_09605</name>
</gene>
<feature type="transmembrane region" description="Helical" evidence="7">
    <location>
        <begin position="131"/>
        <end position="151"/>
    </location>
</feature>
<organism evidence="8 9">
    <name type="scientific">Naasia lichenicola</name>
    <dbReference type="NCBI Taxonomy" id="2565933"/>
    <lineage>
        <taxon>Bacteria</taxon>
        <taxon>Bacillati</taxon>
        <taxon>Actinomycetota</taxon>
        <taxon>Actinomycetes</taxon>
        <taxon>Micrococcales</taxon>
        <taxon>Microbacteriaceae</taxon>
        <taxon>Naasia</taxon>
    </lineage>
</organism>
<evidence type="ECO:0000256" key="5">
    <source>
        <dbReference type="ARBA" id="ARBA00023136"/>
    </source>
</evidence>
<dbReference type="EMBL" id="SSSM01000004">
    <property type="protein sequence ID" value="THG30874.1"/>
    <property type="molecule type" value="Genomic_DNA"/>
</dbReference>
<sequence>MARDADSQAVRDAPAVATAEGAVEEPPKPKTGIAALIAWVMKQRPVRAFMHYTSEGGGLLAAGMTYQAIFALFAGIWVAFSVAGNIVAANPELQGALFDALNSGIPGLIKTSSSDPRGVIDPETLLSTAGLSWTGAIALIGLLLTALGFLASMRDAIRRIFDLPSDNTFFLKQKGKDLLLALGFGVLIVLSAVLSIVSNAALGAVFGLFGIEDSVFATVVGNVIGYVLVLAIDTATLAAAYRVLSAIKIPPRRLFAGALIGGVAIGILKAAFQAGLIGGVGNNALLAGFAVLIGLLIFINFLCQVMLIGASWISTGMTDANIDPRDLGPDEMRVEKARELEEARRLIADANHKRAEDEYRAATGWKKRQLGKQILKDARIERRRREAVPTADELKKQKQDS</sequence>
<evidence type="ECO:0000256" key="1">
    <source>
        <dbReference type="ARBA" id="ARBA00004651"/>
    </source>
</evidence>
<dbReference type="InterPro" id="IPR017039">
    <property type="entry name" value="Virul_fac_BrkB"/>
</dbReference>
<reference evidence="8 9" key="1">
    <citation type="submission" date="2019-04" db="EMBL/GenBank/DDBJ databases">
        <authorList>
            <person name="Jiang L."/>
        </authorList>
    </citation>
    <scope>NUCLEOTIDE SEQUENCE [LARGE SCALE GENOMIC DNA]</scope>
    <source>
        <strain evidence="8 9">YIM 131853</strain>
    </source>
</reference>
<evidence type="ECO:0000256" key="3">
    <source>
        <dbReference type="ARBA" id="ARBA00022692"/>
    </source>
</evidence>
<feature type="transmembrane region" description="Helical" evidence="7">
    <location>
        <begin position="284"/>
        <end position="308"/>
    </location>
</feature>
<feature type="transmembrane region" description="Helical" evidence="7">
    <location>
        <begin position="223"/>
        <end position="241"/>
    </location>
</feature>
<evidence type="ECO:0000256" key="2">
    <source>
        <dbReference type="ARBA" id="ARBA00022475"/>
    </source>
</evidence>
<dbReference type="Pfam" id="PF03631">
    <property type="entry name" value="Virul_fac_BrkB"/>
    <property type="match status" value="1"/>
</dbReference>
<dbReference type="Proteomes" id="UP000309133">
    <property type="component" value="Unassembled WGS sequence"/>
</dbReference>
<feature type="transmembrane region" description="Helical" evidence="7">
    <location>
        <begin position="178"/>
        <end position="211"/>
    </location>
</feature>
<keyword evidence="4 7" id="KW-1133">Transmembrane helix</keyword>
<dbReference type="PANTHER" id="PTHR30213">
    <property type="entry name" value="INNER MEMBRANE PROTEIN YHJD"/>
    <property type="match status" value="1"/>
</dbReference>
<dbReference type="AlphaFoldDB" id="A0A4S4FLC0"/>
<evidence type="ECO:0000256" key="7">
    <source>
        <dbReference type="SAM" id="Phobius"/>
    </source>
</evidence>